<keyword evidence="1" id="KW-0472">Membrane</keyword>
<evidence type="ECO:0000313" key="3">
    <source>
        <dbReference type="Proteomes" id="UP000774958"/>
    </source>
</evidence>
<dbReference type="Pfam" id="PF19455">
    <property type="entry name" value="DUF5993"/>
    <property type="match status" value="1"/>
</dbReference>
<keyword evidence="1" id="KW-1133">Transmembrane helix</keyword>
<comment type="caution">
    <text evidence="2">The sequence shown here is derived from an EMBL/GenBank/DDBJ whole genome shotgun (WGS) entry which is preliminary data.</text>
</comment>
<dbReference type="EMBL" id="JAIRBT010000015">
    <property type="protein sequence ID" value="MBZ6067040.1"/>
    <property type="molecule type" value="Genomic_DNA"/>
</dbReference>
<gene>
    <name evidence="2" type="ORF">LA374_12610</name>
</gene>
<keyword evidence="3" id="KW-1185">Reference proteome</keyword>
<evidence type="ECO:0000256" key="1">
    <source>
        <dbReference type="SAM" id="Phobius"/>
    </source>
</evidence>
<feature type="transmembrane region" description="Helical" evidence="1">
    <location>
        <begin position="26"/>
        <end position="44"/>
    </location>
</feature>
<name>A0ABS7VCB8_9GAMM</name>
<reference evidence="2 3" key="1">
    <citation type="submission" date="2021-09" db="EMBL/GenBank/DDBJ databases">
        <title>Aeromonas schubertii isolated from Asian sea bass.</title>
        <authorList>
            <person name="Pinpimai K."/>
        </authorList>
    </citation>
    <scope>NUCLEOTIDE SEQUENCE [LARGE SCALE GENOMIC DNA]</scope>
    <source>
        <strain evidence="2 3">CHULA2021a</strain>
    </source>
</reference>
<dbReference type="InterPro" id="IPR046035">
    <property type="entry name" value="DUF5993"/>
</dbReference>
<accession>A0ABS7VCB8</accession>
<evidence type="ECO:0000313" key="2">
    <source>
        <dbReference type="EMBL" id="MBZ6067040.1"/>
    </source>
</evidence>
<dbReference type="Proteomes" id="UP000774958">
    <property type="component" value="Unassembled WGS sequence"/>
</dbReference>
<dbReference type="RefSeq" id="WP_168929855.1">
    <property type="nucleotide sequence ID" value="NZ_CDDB01000079.1"/>
</dbReference>
<protein>
    <submittedName>
        <fullName evidence="2">DUF5993 family protein</fullName>
    </submittedName>
</protein>
<proteinExistence type="predicted"/>
<organism evidence="2 3">
    <name type="scientific">Aeromonas schubertii</name>
    <dbReference type="NCBI Taxonomy" id="652"/>
    <lineage>
        <taxon>Bacteria</taxon>
        <taxon>Pseudomonadati</taxon>
        <taxon>Pseudomonadota</taxon>
        <taxon>Gammaproteobacteria</taxon>
        <taxon>Aeromonadales</taxon>
        <taxon>Aeromonadaceae</taxon>
        <taxon>Aeromonas</taxon>
    </lineage>
</organism>
<keyword evidence="1" id="KW-0812">Transmembrane</keyword>
<sequence length="52" mass="5983">MYMFLPFLLALITGISILLNKRTASYLLWSLLLIVTLLSFMHHVTDPLTLSF</sequence>